<dbReference type="Proteomes" id="UP000788993">
    <property type="component" value="Unassembled WGS sequence"/>
</dbReference>
<sequence length="71" mass="7589">MAQCLAEDSSSTSSLSRTPRLLKSWSLGTPGTAYSSSVLRPLIVVVINSETTWISSTGRIGILTEVPETTF</sequence>
<gene>
    <name evidence="1" type="ORF">OGATHE_000727</name>
</gene>
<reference evidence="1" key="1">
    <citation type="journal article" date="2021" name="Open Biol.">
        <title>Shared evolutionary footprints suggest mitochondrial oxidative damage underlies multiple complex I losses in fungi.</title>
        <authorList>
            <person name="Schikora-Tamarit M.A."/>
            <person name="Marcet-Houben M."/>
            <person name="Nosek J."/>
            <person name="Gabaldon T."/>
        </authorList>
    </citation>
    <scope>NUCLEOTIDE SEQUENCE</scope>
    <source>
        <strain evidence="1">NCAIM Y.01608</strain>
    </source>
</reference>
<organism evidence="1 2">
    <name type="scientific">Ogataea polymorpha</name>
    <dbReference type="NCBI Taxonomy" id="460523"/>
    <lineage>
        <taxon>Eukaryota</taxon>
        <taxon>Fungi</taxon>
        <taxon>Dikarya</taxon>
        <taxon>Ascomycota</taxon>
        <taxon>Saccharomycotina</taxon>
        <taxon>Pichiomycetes</taxon>
        <taxon>Pichiales</taxon>
        <taxon>Pichiaceae</taxon>
        <taxon>Ogataea</taxon>
    </lineage>
</organism>
<dbReference type="EMBL" id="JAEUBD010000095">
    <property type="protein sequence ID" value="KAH3678072.1"/>
    <property type="molecule type" value="Genomic_DNA"/>
</dbReference>
<dbReference type="AlphaFoldDB" id="A0A9P8PUY9"/>
<accession>A0A9P8PUY9</accession>
<name>A0A9P8PUY9_9ASCO</name>
<evidence type="ECO:0000313" key="2">
    <source>
        <dbReference type="Proteomes" id="UP000788993"/>
    </source>
</evidence>
<protein>
    <submittedName>
        <fullName evidence="1">Uncharacterized protein</fullName>
    </submittedName>
</protein>
<reference evidence="1" key="2">
    <citation type="submission" date="2021-01" db="EMBL/GenBank/DDBJ databases">
        <authorList>
            <person name="Schikora-Tamarit M.A."/>
        </authorList>
    </citation>
    <scope>NUCLEOTIDE SEQUENCE</scope>
    <source>
        <strain evidence="1">NCAIM Y.01608</strain>
    </source>
</reference>
<evidence type="ECO:0000313" key="1">
    <source>
        <dbReference type="EMBL" id="KAH3678072.1"/>
    </source>
</evidence>
<keyword evidence="2" id="KW-1185">Reference proteome</keyword>
<proteinExistence type="predicted"/>
<comment type="caution">
    <text evidence="1">The sequence shown here is derived from an EMBL/GenBank/DDBJ whole genome shotgun (WGS) entry which is preliminary data.</text>
</comment>